<sequence>MSILTRKKAADLPAFDLGQVLGTPAAPAAASDTAKQAKERRQPVAPRRGWARPYGGRAPVMPAVPVFRGSTGQVQGLYPWLYGASIPPVGVYMGVDCLAGGAFSCHPIEWLHRGLITNPNILVTGVPGAGKSATLKALSTRLAAYGVRTFVLGDIKNEYAPLARAFGVSPVELGPGLRARLNPLDAGPLGTNLPTDKEELRERLDEIHRRRITLLSSLLVMRLGRDLTPTEEAALSLAIQHASGQAVGNSELVDPTIPDVWALLRDPLPEMAEELRVRDANVSELREMIRPAADALGNMVRGSLSGLFDRPTTVRPDFNAPIQTVDLSRIDGRGDETVAMTLACVSSWGQAAIDEPGGPVRLVVRDELWRAMRVPAMIRKLDSDLRLSRAQGTIQVLSTHRLADFEAVGAQGSEEVSIAKNLIASCDVRICLRQDTAPLAMTRDAIGLTDTECAHIASWSGEQIGRAIWKIGRTSSHVVQTVLSPLERQLYYTNERMAV</sequence>
<comment type="caution">
    <text evidence="2">The sequence shown here is derived from an EMBL/GenBank/DDBJ whole genome shotgun (WGS) entry which is preliminary data.</text>
</comment>
<dbReference type="Gene3D" id="3.40.50.300">
    <property type="entry name" value="P-loop containing nucleotide triphosphate hydrolases"/>
    <property type="match status" value="2"/>
</dbReference>
<dbReference type="EMBL" id="JBHEZZ010000039">
    <property type="protein sequence ID" value="MFC1407172.1"/>
    <property type="molecule type" value="Genomic_DNA"/>
</dbReference>
<dbReference type="InterPro" id="IPR027417">
    <property type="entry name" value="P-loop_NTPase"/>
</dbReference>
<evidence type="ECO:0000256" key="1">
    <source>
        <dbReference type="SAM" id="MobiDB-lite"/>
    </source>
</evidence>
<reference evidence="2 3" key="1">
    <citation type="submission" date="2024-09" db="EMBL/GenBank/DDBJ databases">
        <authorList>
            <person name="Lee S.D."/>
        </authorList>
    </citation>
    <scope>NUCLEOTIDE SEQUENCE [LARGE SCALE GENOMIC DNA]</scope>
    <source>
        <strain evidence="2 3">N1-5</strain>
    </source>
</reference>
<evidence type="ECO:0000313" key="2">
    <source>
        <dbReference type="EMBL" id="MFC1407172.1"/>
    </source>
</evidence>
<dbReference type="SUPFAM" id="SSF52540">
    <property type="entry name" value="P-loop containing nucleoside triphosphate hydrolases"/>
    <property type="match status" value="1"/>
</dbReference>
<proteinExistence type="predicted"/>
<name>A0ABV6V0C1_9ACTN</name>
<dbReference type="Proteomes" id="UP001592528">
    <property type="component" value="Unassembled WGS sequence"/>
</dbReference>
<dbReference type="RefSeq" id="WP_030266300.1">
    <property type="nucleotide sequence ID" value="NZ_JBHEZZ010000039.1"/>
</dbReference>
<accession>A0ABV6V0C1</accession>
<protein>
    <submittedName>
        <fullName evidence="2">VirB4 family type IV secretion system protein</fullName>
    </submittedName>
</protein>
<organism evidence="2 3">
    <name type="scientific">Streptacidiphilus cavernicola</name>
    <dbReference type="NCBI Taxonomy" id="3342716"/>
    <lineage>
        <taxon>Bacteria</taxon>
        <taxon>Bacillati</taxon>
        <taxon>Actinomycetota</taxon>
        <taxon>Actinomycetes</taxon>
        <taxon>Kitasatosporales</taxon>
        <taxon>Streptomycetaceae</taxon>
        <taxon>Streptacidiphilus</taxon>
    </lineage>
</organism>
<feature type="region of interest" description="Disordered" evidence="1">
    <location>
        <begin position="27"/>
        <end position="51"/>
    </location>
</feature>
<evidence type="ECO:0000313" key="3">
    <source>
        <dbReference type="Proteomes" id="UP001592528"/>
    </source>
</evidence>
<keyword evidence="3" id="KW-1185">Reference proteome</keyword>
<gene>
    <name evidence="2" type="ORF">ACEZDJ_38400</name>
</gene>